<dbReference type="SUPFAM" id="SSF52317">
    <property type="entry name" value="Class I glutamine amidotransferase-like"/>
    <property type="match status" value="1"/>
</dbReference>
<gene>
    <name evidence="2" type="ORF">SAMN04488128_10155</name>
</gene>
<keyword evidence="3" id="KW-1185">Reference proteome</keyword>
<protein>
    <submittedName>
        <fullName evidence="2">Cyclohexyl-isocyanide hydratase</fullName>
    </submittedName>
</protein>
<dbReference type="InterPro" id="IPR002818">
    <property type="entry name" value="DJ-1/PfpI"/>
</dbReference>
<dbReference type="InterPro" id="IPR029062">
    <property type="entry name" value="Class_I_gatase-like"/>
</dbReference>
<dbReference type="Gene3D" id="3.40.50.880">
    <property type="match status" value="1"/>
</dbReference>
<dbReference type="Pfam" id="PF01965">
    <property type="entry name" value="DJ-1_PfpI"/>
    <property type="match status" value="1"/>
</dbReference>
<dbReference type="EMBL" id="FUWZ01000001">
    <property type="protein sequence ID" value="SJZ40072.1"/>
    <property type="molecule type" value="Genomic_DNA"/>
</dbReference>
<evidence type="ECO:0000259" key="1">
    <source>
        <dbReference type="Pfam" id="PF01965"/>
    </source>
</evidence>
<dbReference type="AlphaFoldDB" id="A0A1T4KCC4"/>
<evidence type="ECO:0000313" key="2">
    <source>
        <dbReference type="EMBL" id="SJZ40072.1"/>
    </source>
</evidence>
<dbReference type="CDD" id="cd03139">
    <property type="entry name" value="GATase1_PfpI_2"/>
    <property type="match status" value="1"/>
</dbReference>
<organism evidence="2 3">
    <name type="scientific">Chitinophaga eiseniae</name>
    <dbReference type="NCBI Taxonomy" id="634771"/>
    <lineage>
        <taxon>Bacteria</taxon>
        <taxon>Pseudomonadati</taxon>
        <taxon>Bacteroidota</taxon>
        <taxon>Chitinophagia</taxon>
        <taxon>Chitinophagales</taxon>
        <taxon>Chitinophagaceae</taxon>
        <taxon>Chitinophaga</taxon>
    </lineage>
</organism>
<dbReference type="Proteomes" id="UP000190367">
    <property type="component" value="Unassembled WGS sequence"/>
</dbReference>
<dbReference type="GO" id="GO:0006355">
    <property type="term" value="P:regulation of DNA-templated transcription"/>
    <property type="evidence" value="ECO:0007669"/>
    <property type="project" value="TreeGrafter"/>
</dbReference>
<dbReference type="RefSeq" id="WP_078666792.1">
    <property type="nucleotide sequence ID" value="NZ_FUWZ01000001.1"/>
</dbReference>
<dbReference type="OrthoDB" id="9803764at2"/>
<accession>A0A1T4KCC4</accession>
<reference evidence="3" key="1">
    <citation type="submission" date="2017-02" db="EMBL/GenBank/DDBJ databases">
        <authorList>
            <person name="Varghese N."/>
            <person name="Submissions S."/>
        </authorList>
    </citation>
    <scope>NUCLEOTIDE SEQUENCE [LARGE SCALE GENOMIC DNA]</scope>
    <source>
        <strain evidence="3">DSM 22224</strain>
    </source>
</reference>
<sequence>MQKLKIGMFLFPDMTILDFTGPYDVFVKAPCFEVVLLGETMAPFKVEGGLTIQPSVAMTACPQLDILFVPGGKGINALLTNGAVLDFLRQQALGAKYITSVCTGALVLAAAGLLQGYKATTHWRSLELLRMLGVDVVEERVVRDRNRITGGGVTAGIDFALSLTAMIGGEELARIVQLQLEYNPAPPFRAGSPHTAGTPVLQATRELTKHMLETRRGIIRALLQAHGMPAAPQT</sequence>
<dbReference type="PANTHER" id="PTHR43130">
    <property type="entry name" value="ARAC-FAMILY TRANSCRIPTIONAL REGULATOR"/>
    <property type="match status" value="1"/>
</dbReference>
<dbReference type="STRING" id="634771.SAMN04488128_10155"/>
<name>A0A1T4KCC4_9BACT</name>
<dbReference type="PANTHER" id="PTHR43130:SF2">
    <property type="entry name" value="DJ-1_PFPI DOMAIN-CONTAINING PROTEIN"/>
    <property type="match status" value="1"/>
</dbReference>
<evidence type="ECO:0000313" key="3">
    <source>
        <dbReference type="Proteomes" id="UP000190367"/>
    </source>
</evidence>
<feature type="domain" description="DJ-1/PfpI" evidence="1">
    <location>
        <begin position="5"/>
        <end position="164"/>
    </location>
</feature>
<dbReference type="InterPro" id="IPR052158">
    <property type="entry name" value="INH-QAR"/>
</dbReference>
<proteinExistence type="predicted"/>